<dbReference type="InterPro" id="IPR009370">
    <property type="entry name" value="YutD-like"/>
</dbReference>
<dbReference type="EMBL" id="BOSE01000005">
    <property type="protein sequence ID" value="GIP17170.1"/>
    <property type="molecule type" value="Genomic_DNA"/>
</dbReference>
<dbReference type="RefSeq" id="WP_213516212.1">
    <property type="nucleotide sequence ID" value="NZ_BOSE01000005.1"/>
</dbReference>
<organism evidence="2 3">
    <name type="scientific">Paenibacillus montaniterrae</name>
    <dbReference type="NCBI Taxonomy" id="429341"/>
    <lineage>
        <taxon>Bacteria</taxon>
        <taxon>Bacillati</taxon>
        <taxon>Bacillota</taxon>
        <taxon>Bacilli</taxon>
        <taxon>Bacillales</taxon>
        <taxon>Paenibacillaceae</taxon>
        <taxon>Paenibacillus</taxon>
    </lineage>
</organism>
<dbReference type="Pfam" id="PF06265">
    <property type="entry name" value="YutD-like"/>
    <property type="match status" value="1"/>
</dbReference>
<feature type="compositionally biased region" description="Low complexity" evidence="1">
    <location>
        <begin position="128"/>
        <end position="140"/>
    </location>
</feature>
<keyword evidence="3" id="KW-1185">Reference proteome</keyword>
<feature type="compositionally biased region" description="Basic residues" evidence="1">
    <location>
        <begin position="203"/>
        <end position="216"/>
    </location>
</feature>
<proteinExistence type="predicted"/>
<dbReference type="Proteomes" id="UP000683139">
    <property type="component" value="Unassembled WGS sequence"/>
</dbReference>
<feature type="compositionally biased region" description="Polar residues" evidence="1">
    <location>
        <begin position="173"/>
        <end position="189"/>
    </location>
</feature>
<evidence type="ECO:0000256" key="1">
    <source>
        <dbReference type="SAM" id="MobiDB-lite"/>
    </source>
</evidence>
<name>A0A919YPS5_9BACL</name>
<dbReference type="AlphaFoldDB" id="A0A919YPS5"/>
<evidence type="ECO:0000313" key="2">
    <source>
        <dbReference type="EMBL" id="GIP17170.1"/>
    </source>
</evidence>
<accession>A0A919YPS5</accession>
<feature type="region of interest" description="Disordered" evidence="1">
    <location>
        <begin position="128"/>
        <end position="239"/>
    </location>
</feature>
<evidence type="ECO:0000313" key="3">
    <source>
        <dbReference type="Proteomes" id="UP000683139"/>
    </source>
</evidence>
<gene>
    <name evidence="2" type="ORF">J40TS1_28120</name>
</gene>
<dbReference type="InterPro" id="IPR038141">
    <property type="entry name" value="YutD-like_sf"/>
</dbReference>
<dbReference type="Gene3D" id="3.50.4.20">
    <property type="match status" value="1"/>
</dbReference>
<evidence type="ECO:0008006" key="4">
    <source>
        <dbReference type="Google" id="ProtNLM"/>
    </source>
</evidence>
<comment type="caution">
    <text evidence="2">The sequence shown here is derived from an EMBL/GenBank/DDBJ whole genome shotgun (WGS) entry which is preliminary data.</text>
</comment>
<protein>
    <recommendedName>
        <fullName evidence="4">DUF1027 domain-containing protein</fullName>
    </recommendedName>
</protein>
<sequence>MALIHIAGNTYELIIENRNGWNVEAFRNRYSEVLERYDYIVGDWGYNQLRLKGFFKDGHQKATKDSTFSYITDYINEYCNFGCAYFLLEKKQGNESVELSDDDIYIEEVEYTRTIPVPAVKEAKTKSAASASAAEEAPASNQKDSSSRGKRSGQRDKQNDQAQDAGNEKQRQRNGQKQNAAKQQTSQLDNAAAEGKQDNKKEGKSKRKDHFYRKGNRYQDKKAKANKNQSEQMSSGSKS</sequence>
<feature type="compositionally biased region" description="Polar residues" evidence="1">
    <location>
        <begin position="226"/>
        <end position="239"/>
    </location>
</feature>
<reference evidence="2" key="1">
    <citation type="submission" date="2021-03" db="EMBL/GenBank/DDBJ databases">
        <title>Antimicrobial resistance genes in bacteria isolated from Japanese honey, and their potential for conferring macrolide and lincosamide resistance in the American foulbrood pathogen Paenibacillus larvae.</title>
        <authorList>
            <person name="Okamoto M."/>
            <person name="Kumagai M."/>
            <person name="Kanamori H."/>
            <person name="Takamatsu D."/>
        </authorList>
    </citation>
    <scope>NUCLEOTIDE SEQUENCE</scope>
    <source>
        <strain evidence="2">J40TS1</strain>
    </source>
</reference>